<keyword evidence="3" id="KW-1185">Reference proteome</keyword>
<evidence type="ECO:0000313" key="3">
    <source>
        <dbReference type="Proteomes" id="UP001459277"/>
    </source>
</evidence>
<feature type="domain" description="DUF4283" evidence="1">
    <location>
        <begin position="27"/>
        <end position="112"/>
    </location>
</feature>
<dbReference type="Proteomes" id="UP001459277">
    <property type="component" value="Unassembled WGS sequence"/>
</dbReference>
<dbReference type="AlphaFoldDB" id="A0AAW2D9W0"/>
<evidence type="ECO:0000259" key="1">
    <source>
        <dbReference type="Pfam" id="PF14111"/>
    </source>
</evidence>
<sequence length="217" mass="25352">MEDLTKSWSCITLSEFEGSGLHLTEEQAELEHVLVVKFLTKRALNIDAIAKTFTPLWRAKNGFKIQKEGDHVVLFTFDDKSEMEKIVAIEPWSFDKNLMVLQSYDKEVDLTEMEFKWVTFWVQVHDMPIHFKNRQVAERIYEAIGKVNMMLDDNESEGDRFIRIRVTIDVSKPLSRGRVISLDSGILKNLNLKSMDLKEKRSADEIFEKGLRRLIRN</sequence>
<dbReference type="InterPro" id="IPR040256">
    <property type="entry name" value="At4g02000-like"/>
</dbReference>
<dbReference type="PANTHER" id="PTHR31286:SF167">
    <property type="entry name" value="OS09G0268800 PROTEIN"/>
    <property type="match status" value="1"/>
</dbReference>
<dbReference type="PANTHER" id="PTHR31286">
    <property type="entry name" value="GLYCINE-RICH CELL WALL STRUCTURAL PROTEIN 1.8-LIKE"/>
    <property type="match status" value="1"/>
</dbReference>
<comment type="caution">
    <text evidence="2">The sequence shown here is derived from an EMBL/GenBank/DDBJ whole genome shotgun (WGS) entry which is preliminary data.</text>
</comment>
<proteinExistence type="predicted"/>
<dbReference type="EMBL" id="JAZDWU010000003">
    <property type="protein sequence ID" value="KAL0007019.1"/>
    <property type="molecule type" value="Genomic_DNA"/>
</dbReference>
<gene>
    <name evidence="2" type="ORF">SO802_008521</name>
</gene>
<accession>A0AAW2D9W0</accession>
<protein>
    <recommendedName>
        <fullName evidence="1">DUF4283 domain-containing protein</fullName>
    </recommendedName>
</protein>
<dbReference type="Pfam" id="PF14111">
    <property type="entry name" value="DUF4283"/>
    <property type="match status" value="1"/>
</dbReference>
<evidence type="ECO:0000313" key="2">
    <source>
        <dbReference type="EMBL" id="KAL0007019.1"/>
    </source>
</evidence>
<dbReference type="InterPro" id="IPR025558">
    <property type="entry name" value="DUF4283"/>
</dbReference>
<organism evidence="2 3">
    <name type="scientific">Lithocarpus litseifolius</name>
    <dbReference type="NCBI Taxonomy" id="425828"/>
    <lineage>
        <taxon>Eukaryota</taxon>
        <taxon>Viridiplantae</taxon>
        <taxon>Streptophyta</taxon>
        <taxon>Embryophyta</taxon>
        <taxon>Tracheophyta</taxon>
        <taxon>Spermatophyta</taxon>
        <taxon>Magnoliopsida</taxon>
        <taxon>eudicotyledons</taxon>
        <taxon>Gunneridae</taxon>
        <taxon>Pentapetalae</taxon>
        <taxon>rosids</taxon>
        <taxon>fabids</taxon>
        <taxon>Fagales</taxon>
        <taxon>Fagaceae</taxon>
        <taxon>Lithocarpus</taxon>
    </lineage>
</organism>
<reference evidence="2 3" key="1">
    <citation type="submission" date="2024-01" db="EMBL/GenBank/DDBJ databases">
        <title>A telomere-to-telomere, gap-free genome of sweet tea (Lithocarpus litseifolius).</title>
        <authorList>
            <person name="Zhou J."/>
        </authorList>
    </citation>
    <scope>NUCLEOTIDE SEQUENCE [LARGE SCALE GENOMIC DNA]</scope>
    <source>
        <strain evidence="2">Zhou-2022a</strain>
        <tissue evidence="2">Leaf</tissue>
    </source>
</reference>
<name>A0AAW2D9W0_9ROSI</name>